<dbReference type="Gene3D" id="3.20.20.70">
    <property type="entry name" value="Aldolase class I"/>
    <property type="match status" value="1"/>
</dbReference>
<name>A0A249XT26_9CAUD</name>
<evidence type="ECO:0000256" key="2">
    <source>
        <dbReference type="ARBA" id="ARBA00022642"/>
    </source>
</evidence>
<keyword evidence="10" id="KW-1185">Reference proteome</keyword>
<dbReference type="NCBIfam" id="NF006629">
    <property type="entry name" value="PRK09198.1"/>
    <property type="match status" value="1"/>
</dbReference>
<dbReference type="PANTHER" id="PTHR43816:SF1">
    <property type="entry name" value="NICOTINAMIDE PHOSPHORIBOSYLTRANSFERASE"/>
    <property type="match status" value="1"/>
</dbReference>
<keyword evidence="4" id="KW-0808">Transferase</keyword>
<evidence type="ECO:0000256" key="1">
    <source>
        <dbReference type="ARBA" id="ARBA00010897"/>
    </source>
</evidence>
<dbReference type="GO" id="GO:0047280">
    <property type="term" value="F:nicotinamide phosphoribosyltransferase activity"/>
    <property type="evidence" value="ECO:0007669"/>
    <property type="project" value="UniProtKB-EC"/>
</dbReference>
<evidence type="ECO:0000313" key="9">
    <source>
        <dbReference type="EMBL" id="ASZ74810.1"/>
    </source>
</evidence>
<dbReference type="SUPFAM" id="SSF51690">
    <property type="entry name" value="Nicotinate/Quinolinate PRTase C-terminal domain-like"/>
    <property type="match status" value="1"/>
</dbReference>
<evidence type="ECO:0000259" key="8">
    <source>
        <dbReference type="Pfam" id="PF04095"/>
    </source>
</evidence>
<dbReference type="Pfam" id="PF04095">
    <property type="entry name" value="NAPRTase"/>
    <property type="match status" value="1"/>
</dbReference>
<comment type="pathway">
    <text evidence="5">Cofactor biosynthesis; NAD(+) biosynthesis; nicotinamide D-ribonucleotide from 5-phospho-alpha-D-ribose 1-diphosphate and nicotinamide: step 1/1.</text>
</comment>
<dbReference type="PANTHER" id="PTHR43816">
    <property type="entry name" value="NICOTINAMIDE PHOSPHORIBOSYLTRANSFERASE"/>
    <property type="match status" value="1"/>
</dbReference>
<dbReference type="Proteomes" id="UP000226037">
    <property type="component" value="Segment"/>
</dbReference>
<evidence type="ECO:0000256" key="4">
    <source>
        <dbReference type="ARBA" id="ARBA00022679"/>
    </source>
</evidence>
<dbReference type="InterPro" id="IPR036068">
    <property type="entry name" value="Nicotinate_pribotase-like_C"/>
</dbReference>
<keyword evidence="2" id="KW-0662">Pyridine nucleotide biosynthesis</keyword>
<sequence>MTTFHGRHGSPVAGLFETDAYKLDHRRQYGLAGNVTRVYSNYTNRKSRIPGFDHVVHFGLQAYLHKLQRSFEPFFNDTRANVERLYGERVAAILGPDAAKEIGTDHIGALHELGYLPVEFRAVPEGTLVPIRVPSFTVENTHDDFFWLTNYLETGISAAVWGPSTSATIAHAFRARLEGFARKQGLDEGYIDFQLHDFSFRGMNSWESAASSGAAHLLSFKGSDSLSAWDFIEAFYGGDFDLMSVAATEHSVMSTGIMSADLTKDGITYERSLGENLLFAKLLDLYPTGILSVVSDTFDLWNVLESILPALKDKIMAREGKLVIRPDSGDPEKILCGNPAGRNVAEQRGVINLLWEIFGGTTNANGYRELDPHIGAIYGDSITLDRAQAILSNLQRQGFAASNVVFGVGSYTYQYNTRDTFGSAMKATWALVNGQDVNLFKDPITDDGTKKSATGRLAVLGGDGEDFYLVERADYETEQRSALQPVWRNGHFTQHQTFSEVREVLAKHREALHE</sequence>
<evidence type="ECO:0000256" key="5">
    <source>
        <dbReference type="ARBA" id="ARBA00035007"/>
    </source>
</evidence>
<evidence type="ECO:0000256" key="3">
    <source>
        <dbReference type="ARBA" id="ARBA00022676"/>
    </source>
</evidence>
<organism evidence="9 10">
    <name type="scientific">Mycobacterium phage Phabba</name>
    <dbReference type="NCBI Taxonomy" id="2027899"/>
    <lineage>
        <taxon>Viruses</taxon>
        <taxon>Duplodnaviria</taxon>
        <taxon>Heunggongvirae</taxon>
        <taxon>Uroviricota</taxon>
        <taxon>Caudoviricetes</taxon>
        <taxon>Ceeclamvirinae</taxon>
        <taxon>Myrnavirus</taxon>
        <taxon>Myrnavirus phabba</taxon>
        <taxon>Myranavirus phabba</taxon>
    </lineage>
</organism>
<dbReference type="PIRSF" id="PIRSF005943">
    <property type="entry name" value="NMPRT"/>
    <property type="match status" value="1"/>
</dbReference>
<dbReference type="InterPro" id="IPR013785">
    <property type="entry name" value="Aldolase_TIM"/>
</dbReference>
<feature type="domain" description="Nicotinate/nicotinamide phosphoribosyltransferase" evidence="8">
    <location>
        <begin position="193"/>
        <end position="456"/>
    </location>
</feature>
<dbReference type="EMBL" id="MF668280">
    <property type="protein sequence ID" value="ASZ74810.1"/>
    <property type="molecule type" value="Genomic_DNA"/>
</dbReference>
<protein>
    <recommendedName>
        <fullName evidence="7">Nicotinamide phosphoribosyltransferase</fullName>
        <ecNumber evidence="6">2.4.2.12</ecNumber>
    </recommendedName>
</protein>
<dbReference type="GO" id="GO:0009435">
    <property type="term" value="P:NAD+ biosynthetic process"/>
    <property type="evidence" value="ECO:0007669"/>
    <property type="project" value="InterPro"/>
</dbReference>
<gene>
    <name evidence="9" type="ORF">SEA_PHABBA_273</name>
</gene>
<evidence type="ECO:0000313" key="10">
    <source>
        <dbReference type="Proteomes" id="UP000226037"/>
    </source>
</evidence>
<keyword evidence="3" id="KW-0328">Glycosyltransferase</keyword>
<accession>A0A249XT26</accession>
<dbReference type="InterPro" id="IPR016471">
    <property type="entry name" value="Nicotinamide_PRibTrfase"/>
</dbReference>
<reference evidence="10" key="1">
    <citation type="submission" date="2017-08" db="EMBL/GenBank/DDBJ databases">
        <authorList>
            <person name="de Groot N.N."/>
        </authorList>
    </citation>
    <scope>NUCLEOTIDE SEQUENCE [LARGE SCALE GENOMIC DNA]</scope>
</reference>
<dbReference type="EC" id="2.4.2.12" evidence="6"/>
<dbReference type="InterPro" id="IPR041525">
    <property type="entry name" value="N/Namide_PRibTrfase"/>
</dbReference>
<evidence type="ECO:0000256" key="6">
    <source>
        <dbReference type="ARBA" id="ARBA00035024"/>
    </source>
</evidence>
<comment type="similarity">
    <text evidence="1">Belongs to the NAPRTase family.</text>
</comment>
<evidence type="ECO:0000256" key="7">
    <source>
        <dbReference type="ARBA" id="ARBA00035036"/>
    </source>
</evidence>
<proteinExistence type="inferred from homology"/>